<protein>
    <submittedName>
        <fullName evidence="3">Uncharacterized protein</fullName>
    </submittedName>
</protein>
<feature type="coiled-coil region" evidence="1">
    <location>
        <begin position="130"/>
        <end position="199"/>
    </location>
</feature>
<feature type="coiled-coil region" evidence="1">
    <location>
        <begin position="402"/>
        <end position="429"/>
    </location>
</feature>
<keyword evidence="4" id="KW-1185">Reference proteome</keyword>
<feature type="compositionally biased region" description="Polar residues" evidence="2">
    <location>
        <begin position="384"/>
        <end position="394"/>
    </location>
</feature>
<comment type="caution">
    <text evidence="3">The sequence shown here is derived from an EMBL/GenBank/DDBJ whole genome shotgun (WGS) entry which is preliminary data.</text>
</comment>
<feature type="region of interest" description="Disordered" evidence="2">
    <location>
        <begin position="435"/>
        <end position="458"/>
    </location>
</feature>
<reference evidence="3" key="1">
    <citation type="submission" date="2019-06" db="EMBL/GenBank/DDBJ databases">
        <authorList>
            <person name="Zheng W."/>
        </authorList>
    </citation>
    <scope>NUCLEOTIDE SEQUENCE</scope>
    <source>
        <strain evidence="3">QDHG01</strain>
    </source>
</reference>
<feature type="coiled-coil region" evidence="1">
    <location>
        <begin position="31"/>
        <end position="62"/>
    </location>
</feature>
<keyword evidence="1" id="KW-0175">Coiled coil</keyword>
<dbReference type="EMBL" id="RRYP01008650">
    <property type="protein sequence ID" value="TNV79635.1"/>
    <property type="molecule type" value="Genomic_DNA"/>
</dbReference>
<organism evidence="3 4">
    <name type="scientific">Halteria grandinella</name>
    <dbReference type="NCBI Taxonomy" id="5974"/>
    <lineage>
        <taxon>Eukaryota</taxon>
        <taxon>Sar</taxon>
        <taxon>Alveolata</taxon>
        <taxon>Ciliophora</taxon>
        <taxon>Intramacronucleata</taxon>
        <taxon>Spirotrichea</taxon>
        <taxon>Stichotrichia</taxon>
        <taxon>Sporadotrichida</taxon>
        <taxon>Halteriidae</taxon>
        <taxon>Halteria</taxon>
    </lineage>
</organism>
<evidence type="ECO:0000256" key="1">
    <source>
        <dbReference type="SAM" id="Coils"/>
    </source>
</evidence>
<name>A0A8J8NSD2_HALGN</name>
<feature type="compositionally biased region" description="Polar residues" evidence="2">
    <location>
        <begin position="263"/>
        <end position="278"/>
    </location>
</feature>
<evidence type="ECO:0000313" key="4">
    <source>
        <dbReference type="Proteomes" id="UP000785679"/>
    </source>
</evidence>
<dbReference type="AlphaFoldDB" id="A0A8J8NSD2"/>
<feature type="region of interest" description="Disordered" evidence="2">
    <location>
        <begin position="247"/>
        <end position="278"/>
    </location>
</feature>
<evidence type="ECO:0000313" key="3">
    <source>
        <dbReference type="EMBL" id="TNV79635.1"/>
    </source>
</evidence>
<evidence type="ECO:0000256" key="2">
    <source>
        <dbReference type="SAM" id="MobiDB-lite"/>
    </source>
</evidence>
<proteinExistence type="predicted"/>
<gene>
    <name evidence="3" type="ORF">FGO68_gene5966</name>
</gene>
<feature type="region of interest" description="Disordered" evidence="2">
    <location>
        <begin position="373"/>
        <end position="395"/>
    </location>
</feature>
<sequence>MDSKHQSQYDDSRFVDKSSINAGKRLRVEGNKRTEEECRQMLRMAEIENKELKDSLRYVEIQLAKSREGYGQLCRKYEDAQEEIGKCHEQIARQTNINHAQAQQIEEMGKKMDEFVASQKEMYEKSKFKVSTYQNEIDMREEEINRLKRQLGQREDEVDMLNAKQEQMSERMHDIEEELELKSGENNRLRAQVADMEKTVADLYVSRKGEGSFEVEMEKLKADNERLILLLRSSNDYQDMTEADILKKAQSQSTGGSKRGKSNEASSKSLQSNGPNLQNEWIPTEAVRAIQKIKETFNAQMTETCVSQILYELNGIWRAIMRKESDAVKKHYTAMVQDLRRQLVTKRAFDEEEAHKEITRLKKELNFMQRNGVSAQQKKKVGGNEQQTKENTAANAFKRPESAKINNEAMELKNKITQLERQRLNHNANVLGPLSAMSQSDADYQSNSQRYGGGLRQNNNDDIGPGFFGGAKAGNVFNIGSGAGTVQLENEGRGGDSYSYSEF</sequence>
<accession>A0A8J8NSD2</accession>
<feature type="compositionally biased region" description="Polar residues" evidence="2">
    <location>
        <begin position="436"/>
        <end position="458"/>
    </location>
</feature>
<dbReference type="OrthoDB" id="294400at2759"/>
<dbReference type="Proteomes" id="UP000785679">
    <property type="component" value="Unassembled WGS sequence"/>
</dbReference>